<dbReference type="Gene3D" id="3.30.70.330">
    <property type="match status" value="1"/>
</dbReference>
<evidence type="ECO:0000256" key="2">
    <source>
        <dbReference type="PROSITE-ProRule" id="PRU00176"/>
    </source>
</evidence>
<dbReference type="PANTHER" id="PTHR23003">
    <property type="entry name" value="RNA RECOGNITION MOTIF RRM DOMAIN CONTAINING PROTEIN"/>
    <property type="match status" value="1"/>
</dbReference>
<dbReference type="GO" id="GO:0005634">
    <property type="term" value="C:nucleus"/>
    <property type="evidence" value="ECO:0007669"/>
    <property type="project" value="TreeGrafter"/>
</dbReference>
<gene>
    <name evidence="4" type="ORF">K432DRAFT_114909</name>
</gene>
<dbReference type="InterPro" id="IPR050374">
    <property type="entry name" value="RRT5_SRSF_SR"/>
</dbReference>
<proteinExistence type="predicted"/>
<dbReference type="InterPro" id="IPR035979">
    <property type="entry name" value="RBD_domain_sf"/>
</dbReference>
<dbReference type="CDD" id="cd00590">
    <property type="entry name" value="RRM_SF"/>
    <property type="match status" value="1"/>
</dbReference>
<keyword evidence="5" id="KW-1185">Reference proteome</keyword>
<dbReference type="GO" id="GO:0003729">
    <property type="term" value="F:mRNA binding"/>
    <property type="evidence" value="ECO:0007669"/>
    <property type="project" value="TreeGrafter"/>
</dbReference>
<dbReference type="EMBL" id="KV745112">
    <property type="protein sequence ID" value="OCK77635.1"/>
    <property type="molecule type" value="Genomic_DNA"/>
</dbReference>
<evidence type="ECO:0000259" key="3">
    <source>
        <dbReference type="PROSITE" id="PS50102"/>
    </source>
</evidence>
<reference evidence="4 5" key="1">
    <citation type="journal article" date="2016" name="Nat. Commun.">
        <title>Ectomycorrhizal ecology is imprinted in the genome of the dominant symbiotic fungus Cenococcum geophilum.</title>
        <authorList>
            <consortium name="DOE Joint Genome Institute"/>
            <person name="Peter M."/>
            <person name="Kohler A."/>
            <person name="Ohm R.A."/>
            <person name="Kuo A."/>
            <person name="Krutzmann J."/>
            <person name="Morin E."/>
            <person name="Arend M."/>
            <person name="Barry K.W."/>
            <person name="Binder M."/>
            <person name="Choi C."/>
            <person name="Clum A."/>
            <person name="Copeland A."/>
            <person name="Grisel N."/>
            <person name="Haridas S."/>
            <person name="Kipfer T."/>
            <person name="LaButti K."/>
            <person name="Lindquist E."/>
            <person name="Lipzen A."/>
            <person name="Maire R."/>
            <person name="Meier B."/>
            <person name="Mihaltcheva S."/>
            <person name="Molinier V."/>
            <person name="Murat C."/>
            <person name="Poggeler S."/>
            <person name="Quandt C.A."/>
            <person name="Sperisen C."/>
            <person name="Tritt A."/>
            <person name="Tisserant E."/>
            <person name="Crous P.W."/>
            <person name="Henrissat B."/>
            <person name="Nehls U."/>
            <person name="Egli S."/>
            <person name="Spatafora J.W."/>
            <person name="Grigoriev I.V."/>
            <person name="Martin F.M."/>
        </authorList>
    </citation>
    <scope>NUCLEOTIDE SEQUENCE [LARGE SCALE GENOMIC DNA]</scope>
    <source>
        <strain evidence="4 5">CBS 459.81</strain>
    </source>
</reference>
<evidence type="ECO:0000313" key="5">
    <source>
        <dbReference type="Proteomes" id="UP000250266"/>
    </source>
</evidence>
<dbReference type="OrthoDB" id="1049195at2759"/>
<accession>A0A8E2E582</accession>
<dbReference type="GO" id="GO:1990904">
    <property type="term" value="C:ribonucleoprotein complex"/>
    <property type="evidence" value="ECO:0007669"/>
    <property type="project" value="TreeGrafter"/>
</dbReference>
<dbReference type="Pfam" id="PF00076">
    <property type="entry name" value="RRM_1"/>
    <property type="match status" value="1"/>
</dbReference>
<evidence type="ECO:0000313" key="4">
    <source>
        <dbReference type="EMBL" id="OCK77635.1"/>
    </source>
</evidence>
<sequence length="316" mass="34161">MSVSNSRAESPGKDEVHFMVLSGIPSHWNWQDLKDHIRKYVDRQPGWTNVQPNYSTGALMGSFPITGRKDADKIYDRFAHPSNKKLLLIHRWELLPVSSTPRFLQCNCSSRFNDLTPGSHSPGRSGISPQVVARCLLSGQPSVPMAPVPATVAAPAYQYSYPQQLSQPIQYSLYSTPVAAATVALRAPAVVPAAVYSSTGSGVPVNVRHGAMLTESRGIFISGLSYAVGPSELDALLKIAGRPIRSELLRDPSTGKSKGIATAQFATKEEAQYAVSKLNNTEHMGMTVRVRLDKESTSVGQLQGPVIVDGSNGYRA</sequence>
<protein>
    <recommendedName>
        <fullName evidence="3">RRM domain-containing protein</fullName>
    </recommendedName>
</protein>
<feature type="domain" description="RRM" evidence="3">
    <location>
        <begin position="217"/>
        <end position="295"/>
    </location>
</feature>
<dbReference type="AlphaFoldDB" id="A0A8E2E582"/>
<dbReference type="PANTHER" id="PTHR23003:SF3">
    <property type="entry name" value="FI21236P1-RELATED"/>
    <property type="match status" value="1"/>
</dbReference>
<dbReference type="PROSITE" id="PS50102">
    <property type="entry name" value="RRM"/>
    <property type="match status" value="1"/>
</dbReference>
<organism evidence="4 5">
    <name type="scientific">Lepidopterella palustris CBS 459.81</name>
    <dbReference type="NCBI Taxonomy" id="1314670"/>
    <lineage>
        <taxon>Eukaryota</taxon>
        <taxon>Fungi</taxon>
        <taxon>Dikarya</taxon>
        <taxon>Ascomycota</taxon>
        <taxon>Pezizomycotina</taxon>
        <taxon>Dothideomycetes</taxon>
        <taxon>Pleosporomycetidae</taxon>
        <taxon>Mytilinidiales</taxon>
        <taxon>Argynnaceae</taxon>
        <taxon>Lepidopterella</taxon>
    </lineage>
</organism>
<dbReference type="SUPFAM" id="SSF54928">
    <property type="entry name" value="RNA-binding domain, RBD"/>
    <property type="match status" value="1"/>
</dbReference>
<keyword evidence="1 2" id="KW-0694">RNA-binding</keyword>
<evidence type="ECO:0000256" key="1">
    <source>
        <dbReference type="ARBA" id="ARBA00022884"/>
    </source>
</evidence>
<name>A0A8E2E582_9PEZI</name>
<dbReference type="InterPro" id="IPR000504">
    <property type="entry name" value="RRM_dom"/>
</dbReference>
<dbReference type="Proteomes" id="UP000250266">
    <property type="component" value="Unassembled WGS sequence"/>
</dbReference>
<dbReference type="GO" id="GO:0005737">
    <property type="term" value="C:cytoplasm"/>
    <property type="evidence" value="ECO:0007669"/>
    <property type="project" value="TreeGrafter"/>
</dbReference>
<dbReference type="SMART" id="SM00360">
    <property type="entry name" value="RRM"/>
    <property type="match status" value="1"/>
</dbReference>
<dbReference type="InterPro" id="IPR012677">
    <property type="entry name" value="Nucleotide-bd_a/b_plait_sf"/>
</dbReference>